<dbReference type="PANTHER" id="PTHR43792:SF1">
    <property type="entry name" value="N-ACETYLTRANSFERASE DOMAIN-CONTAINING PROTEIN"/>
    <property type="match status" value="1"/>
</dbReference>
<reference evidence="2 3" key="1">
    <citation type="submission" date="2019-08" db="EMBL/GenBank/DDBJ databases">
        <title>In-depth cultivation of the pig gut microbiome towards novel bacterial diversity and tailored functional studies.</title>
        <authorList>
            <person name="Wylensek D."/>
            <person name="Hitch T.C.A."/>
            <person name="Clavel T."/>
        </authorList>
    </citation>
    <scope>NUCLEOTIDE SEQUENCE [LARGE SCALE GENOMIC DNA]</scope>
    <source>
        <strain evidence="2 3">LKV-178-WT-2G</strain>
    </source>
</reference>
<dbReference type="RefSeq" id="WP_154459826.1">
    <property type="nucleotide sequence ID" value="NZ_VUMM01000005.1"/>
</dbReference>
<dbReference type="InterPro" id="IPR016181">
    <property type="entry name" value="Acyl_CoA_acyltransferase"/>
</dbReference>
<evidence type="ECO:0000313" key="2">
    <source>
        <dbReference type="EMBL" id="MSS01336.1"/>
    </source>
</evidence>
<comment type="caution">
    <text evidence="2">The sequence shown here is derived from an EMBL/GenBank/DDBJ whole genome shotgun (WGS) entry which is preliminary data.</text>
</comment>
<keyword evidence="3" id="KW-1185">Reference proteome</keyword>
<organism evidence="2 3">
    <name type="scientific">Floccifex porci</name>
    <dbReference type="NCBI Taxonomy" id="2606629"/>
    <lineage>
        <taxon>Bacteria</taxon>
        <taxon>Bacillati</taxon>
        <taxon>Bacillota</taxon>
        <taxon>Erysipelotrichia</taxon>
        <taxon>Erysipelotrichales</taxon>
        <taxon>Erysipelotrichaceae</taxon>
        <taxon>Floccifex</taxon>
    </lineage>
</organism>
<dbReference type="InterPro" id="IPR000182">
    <property type="entry name" value="GNAT_dom"/>
</dbReference>
<feature type="domain" description="N-acetyltransferase" evidence="1">
    <location>
        <begin position="14"/>
        <end position="176"/>
    </location>
</feature>
<evidence type="ECO:0000313" key="3">
    <source>
        <dbReference type="Proteomes" id="UP000470082"/>
    </source>
</evidence>
<dbReference type="Gene3D" id="3.40.630.30">
    <property type="match status" value="1"/>
</dbReference>
<gene>
    <name evidence="2" type="ORF">FYJ50_04330</name>
</gene>
<dbReference type="InterPro" id="IPR051531">
    <property type="entry name" value="N-acetyltransferase"/>
</dbReference>
<protein>
    <submittedName>
        <fullName evidence="2">GNAT family N-acetyltransferase</fullName>
    </submittedName>
</protein>
<dbReference type="Pfam" id="PF13302">
    <property type="entry name" value="Acetyltransf_3"/>
    <property type="match status" value="1"/>
</dbReference>
<dbReference type="AlphaFoldDB" id="A0A7X2N2Q3"/>
<sequence length="184" mass="21817">MKKMGTKTLETERLILRRFKIEDATEMYNNWAKDEKVTHYLTWPVHQSVQVTENILKMWMSQYENLNYYQWAIELKGGEVIGSIGVTNEMDERLQCAHIGYCIGTKWWHQGYTSEALKEAIRFLFEEVDVVRIESKHNRENVHSGQVMKKCGMKYEGCLRQSDIDNQGFYDACFYGMIKEEYIK</sequence>
<evidence type="ECO:0000259" key="1">
    <source>
        <dbReference type="PROSITE" id="PS51186"/>
    </source>
</evidence>
<dbReference type="GO" id="GO:0016747">
    <property type="term" value="F:acyltransferase activity, transferring groups other than amino-acyl groups"/>
    <property type="evidence" value="ECO:0007669"/>
    <property type="project" value="InterPro"/>
</dbReference>
<keyword evidence="2" id="KW-0808">Transferase</keyword>
<dbReference type="PROSITE" id="PS51186">
    <property type="entry name" value="GNAT"/>
    <property type="match status" value="1"/>
</dbReference>
<proteinExistence type="predicted"/>
<dbReference type="EMBL" id="VUMM01000005">
    <property type="protein sequence ID" value="MSS01336.1"/>
    <property type="molecule type" value="Genomic_DNA"/>
</dbReference>
<dbReference type="SUPFAM" id="SSF55729">
    <property type="entry name" value="Acyl-CoA N-acyltransferases (Nat)"/>
    <property type="match status" value="1"/>
</dbReference>
<accession>A0A7X2N2Q3</accession>
<dbReference type="Proteomes" id="UP000470082">
    <property type="component" value="Unassembled WGS sequence"/>
</dbReference>
<dbReference type="PANTHER" id="PTHR43792">
    <property type="entry name" value="GNAT FAMILY, PUTATIVE (AFU_ORTHOLOGUE AFUA_3G00765)-RELATED-RELATED"/>
    <property type="match status" value="1"/>
</dbReference>
<name>A0A7X2N2Q3_9FIRM</name>